<name>A0A0G3BRF0_9BURK</name>
<reference evidence="1 2" key="1">
    <citation type="submission" date="2015-05" db="EMBL/GenBank/DDBJ databases">
        <authorList>
            <person name="Tang B."/>
            <person name="Yu Y."/>
        </authorList>
    </citation>
    <scope>NUCLEOTIDE SEQUENCE [LARGE SCALE GENOMIC DNA]</scope>
    <source>
        <strain evidence="1 2">DSM 7029</strain>
    </source>
</reference>
<dbReference type="RefSeq" id="WP_335337650.1">
    <property type="nucleotide sequence ID" value="NZ_CP011371.1"/>
</dbReference>
<organism evidence="1 2">
    <name type="scientific">Caldimonas brevitalea</name>
    <dbReference type="NCBI Taxonomy" id="413882"/>
    <lineage>
        <taxon>Bacteria</taxon>
        <taxon>Pseudomonadati</taxon>
        <taxon>Pseudomonadota</taxon>
        <taxon>Betaproteobacteria</taxon>
        <taxon>Burkholderiales</taxon>
        <taxon>Sphaerotilaceae</taxon>
        <taxon>Caldimonas</taxon>
    </lineage>
</organism>
<dbReference type="Proteomes" id="UP000035352">
    <property type="component" value="Chromosome"/>
</dbReference>
<proteinExistence type="predicted"/>
<dbReference type="Pfam" id="PF12244">
    <property type="entry name" value="DUF3606"/>
    <property type="match status" value="1"/>
</dbReference>
<sequence>MMDDADLQNFQPLDRGRINLLDPLEVRYWCRQFDCKPEELKKAVALVGDHAADVREHLSK</sequence>
<dbReference type="AlphaFoldDB" id="A0A0G3BRF0"/>
<keyword evidence="2" id="KW-1185">Reference proteome</keyword>
<protein>
    <recommendedName>
        <fullName evidence="3">DUF3606 domain-containing protein</fullName>
    </recommendedName>
</protein>
<evidence type="ECO:0000313" key="1">
    <source>
        <dbReference type="EMBL" id="AKJ32004.1"/>
    </source>
</evidence>
<dbReference type="InterPro" id="IPR022037">
    <property type="entry name" value="DUF3606"/>
</dbReference>
<dbReference type="EMBL" id="CP011371">
    <property type="protein sequence ID" value="AKJ32004.1"/>
    <property type="molecule type" value="Genomic_DNA"/>
</dbReference>
<accession>A0A0G3BRF0</accession>
<evidence type="ECO:0008006" key="3">
    <source>
        <dbReference type="Google" id="ProtNLM"/>
    </source>
</evidence>
<dbReference type="KEGG" id="pbh:AAW51_5313"/>
<evidence type="ECO:0000313" key="2">
    <source>
        <dbReference type="Proteomes" id="UP000035352"/>
    </source>
</evidence>
<gene>
    <name evidence="1" type="ORF">AAW51_5313</name>
</gene>